<dbReference type="PANTHER" id="PTHR24173:SF74">
    <property type="entry name" value="ANKYRIN REPEAT DOMAIN-CONTAINING PROTEIN 16"/>
    <property type="match status" value="1"/>
</dbReference>
<protein>
    <submittedName>
        <fullName evidence="5">Ankyrin repeat-containing protein</fullName>
    </submittedName>
</protein>
<dbReference type="InterPro" id="IPR036770">
    <property type="entry name" value="Ankyrin_rpt-contain_sf"/>
</dbReference>
<dbReference type="InterPro" id="IPR002110">
    <property type="entry name" value="Ankyrin_rpt"/>
</dbReference>
<name>S3CYL7_GLAL2</name>
<feature type="compositionally biased region" description="Basic and acidic residues" evidence="4">
    <location>
        <begin position="1"/>
        <end position="24"/>
    </location>
</feature>
<dbReference type="STRING" id="1116229.S3CYL7"/>
<proteinExistence type="predicted"/>
<dbReference type="Proteomes" id="UP000016922">
    <property type="component" value="Unassembled WGS sequence"/>
</dbReference>
<gene>
    <name evidence="5" type="ORF">GLAREA_13092</name>
</gene>
<dbReference type="SUPFAM" id="SSF48403">
    <property type="entry name" value="Ankyrin repeat"/>
    <property type="match status" value="1"/>
</dbReference>
<accession>S3CYL7</accession>
<dbReference type="AlphaFoldDB" id="S3CYL7"/>
<dbReference type="PANTHER" id="PTHR24173">
    <property type="entry name" value="ANKYRIN REPEAT CONTAINING"/>
    <property type="match status" value="1"/>
</dbReference>
<evidence type="ECO:0000256" key="4">
    <source>
        <dbReference type="SAM" id="MobiDB-lite"/>
    </source>
</evidence>
<evidence type="ECO:0000256" key="1">
    <source>
        <dbReference type="ARBA" id="ARBA00022737"/>
    </source>
</evidence>
<dbReference type="GeneID" id="19472132"/>
<evidence type="ECO:0000256" key="3">
    <source>
        <dbReference type="PROSITE-ProRule" id="PRU00023"/>
    </source>
</evidence>
<dbReference type="PROSITE" id="PS50297">
    <property type="entry name" value="ANK_REP_REGION"/>
    <property type="match status" value="3"/>
</dbReference>
<keyword evidence="6" id="KW-1185">Reference proteome</keyword>
<evidence type="ECO:0000256" key="2">
    <source>
        <dbReference type="ARBA" id="ARBA00023043"/>
    </source>
</evidence>
<evidence type="ECO:0000313" key="6">
    <source>
        <dbReference type="Proteomes" id="UP000016922"/>
    </source>
</evidence>
<feature type="repeat" description="ANK" evidence="3">
    <location>
        <begin position="296"/>
        <end position="328"/>
    </location>
</feature>
<feature type="repeat" description="ANK" evidence="3">
    <location>
        <begin position="263"/>
        <end position="295"/>
    </location>
</feature>
<dbReference type="RefSeq" id="XP_008082940.1">
    <property type="nucleotide sequence ID" value="XM_008084749.1"/>
</dbReference>
<dbReference type="PROSITE" id="PS50088">
    <property type="entry name" value="ANK_REPEAT"/>
    <property type="match status" value="3"/>
</dbReference>
<organism evidence="5 6">
    <name type="scientific">Glarea lozoyensis (strain ATCC 20868 / MF5171)</name>
    <dbReference type="NCBI Taxonomy" id="1116229"/>
    <lineage>
        <taxon>Eukaryota</taxon>
        <taxon>Fungi</taxon>
        <taxon>Dikarya</taxon>
        <taxon>Ascomycota</taxon>
        <taxon>Pezizomycotina</taxon>
        <taxon>Leotiomycetes</taxon>
        <taxon>Helotiales</taxon>
        <taxon>Helotiaceae</taxon>
        <taxon>Glarea</taxon>
    </lineage>
</organism>
<reference evidence="5 6" key="1">
    <citation type="journal article" date="2013" name="BMC Genomics">
        <title>Genomics-driven discovery of the pneumocandin biosynthetic gene cluster in the fungus Glarea lozoyensis.</title>
        <authorList>
            <person name="Chen L."/>
            <person name="Yue Q."/>
            <person name="Zhang X."/>
            <person name="Xiang M."/>
            <person name="Wang C."/>
            <person name="Li S."/>
            <person name="Che Y."/>
            <person name="Ortiz-Lopez F.J."/>
            <person name="Bills G.F."/>
            <person name="Liu X."/>
            <person name="An Z."/>
        </authorList>
    </citation>
    <scope>NUCLEOTIDE SEQUENCE [LARGE SCALE GENOMIC DNA]</scope>
    <source>
        <strain evidence="6">ATCC 20868 / MF5171</strain>
    </source>
</reference>
<dbReference type="SMART" id="SM00248">
    <property type="entry name" value="ANK"/>
    <property type="match status" value="3"/>
</dbReference>
<feature type="repeat" description="ANK" evidence="3">
    <location>
        <begin position="329"/>
        <end position="361"/>
    </location>
</feature>
<dbReference type="OrthoDB" id="3564374at2759"/>
<sequence>MHRDRDSNAEEVNRRDSQMRERQRAQNRLAQRKLRLSRTRLLESTQQQTQHGSDPITNNATTSALKKSDIPSSQEKSLPMQNYKLQTPPIDHDSYLSDAQPQQTFIGLYEPSESNIINEYDVSIWNGEALSPLPTYPFAGQGTEAACMPLHPYPNISNSWQDRSLVVDDPHRQPSIWIIPSENHSISYNSKTSSCETMISPPTAEPYSIKEHIEPQSKIHESLISLSSPEMLQAQQEQDIPTNNLKVAPIETKYNSKCQPSPVGKTTLHLAAEEGHGAIVKCLLEFGAEIDAVDGSGSTALLNAVRSGCRDVVAMLLDKGASTTARDNEGWTAQHLAGINGFEDIIRLLIRKGVDLNAKVEAKGPFS</sequence>
<feature type="region of interest" description="Disordered" evidence="4">
    <location>
        <begin position="1"/>
        <end position="78"/>
    </location>
</feature>
<dbReference type="HOGENOM" id="CLU_754496_0_0_1"/>
<evidence type="ECO:0000313" key="5">
    <source>
        <dbReference type="EMBL" id="EPE30044.1"/>
    </source>
</evidence>
<keyword evidence="2 3" id="KW-0040">ANK repeat</keyword>
<dbReference type="KEGG" id="glz:GLAREA_13092"/>
<dbReference type="PRINTS" id="PR01415">
    <property type="entry name" value="ANKYRIN"/>
</dbReference>
<dbReference type="eggNOG" id="KOG0504">
    <property type="taxonomic scope" value="Eukaryota"/>
</dbReference>
<keyword evidence="1" id="KW-0677">Repeat</keyword>
<feature type="compositionally biased region" description="Polar residues" evidence="4">
    <location>
        <begin position="43"/>
        <end position="78"/>
    </location>
</feature>
<dbReference type="Pfam" id="PF12796">
    <property type="entry name" value="Ank_2"/>
    <property type="match status" value="1"/>
</dbReference>
<dbReference type="Gene3D" id="1.25.40.20">
    <property type="entry name" value="Ankyrin repeat-containing domain"/>
    <property type="match status" value="1"/>
</dbReference>
<dbReference type="EMBL" id="KE145366">
    <property type="protein sequence ID" value="EPE30044.1"/>
    <property type="molecule type" value="Genomic_DNA"/>
</dbReference>